<evidence type="ECO:0000313" key="3">
    <source>
        <dbReference type="Proteomes" id="UP001177023"/>
    </source>
</evidence>
<evidence type="ECO:0000313" key="2">
    <source>
        <dbReference type="EMBL" id="CAJ0579258.1"/>
    </source>
</evidence>
<feature type="non-terminal residue" evidence="2">
    <location>
        <position position="222"/>
    </location>
</feature>
<accession>A0AA36G5V8</accession>
<feature type="region of interest" description="Disordered" evidence="1">
    <location>
        <begin position="92"/>
        <end position="111"/>
    </location>
</feature>
<comment type="caution">
    <text evidence="2">The sequence shown here is derived from an EMBL/GenBank/DDBJ whole genome shotgun (WGS) entry which is preliminary data.</text>
</comment>
<gene>
    <name evidence="2" type="ORF">MSPICULIGERA_LOCUS17483</name>
</gene>
<feature type="compositionally biased region" description="Polar residues" evidence="1">
    <location>
        <begin position="54"/>
        <end position="79"/>
    </location>
</feature>
<reference evidence="2" key="1">
    <citation type="submission" date="2023-06" db="EMBL/GenBank/DDBJ databases">
        <authorList>
            <person name="Delattre M."/>
        </authorList>
    </citation>
    <scope>NUCLEOTIDE SEQUENCE</scope>
    <source>
        <strain evidence="2">AF72</strain>
    </source>
</reference>
<evidence type="ECO:0000256" key="1">
    <source>
        <dbReference type="SAM" id="MobiDB-lite"/>
    </source>
</evidence>
<dbReference type="EMBL" id="CATQJA010002656">
    <property type="protein sequence ID" value="CAJ0579258.1"/>
    <property type="molecule type" value="Genomic_DNA"/>
</dbReference>
<name>A0AA36G5V8_9BILA</name>
<feature type="compositionally biased region" description="Polar residues" evidence="1">
    <location>
        <begin position="148"/>
        <end position="165"/>
    </location>
</feature>
<feature type="region of interest" description="Disordered" evidence="1">
    <location>
        <begin position="1"/>
        <end position="82"/>
    </location>
</feature>
<feature type="compositionally biased region" description="Polar residues" evidence="1">
    <location>
        <begin position="130"/>
        <end position="140"/>
    </location>
</feature>
<proteinExistence type="predicted"/>
<feature type="region of interest" description="Disordered" evidence="1">
    <location>
        <begin position="128"/>
        <end position="222"/>
    </location>
</feature>
<dbReference type="AlphaFoldDB" id="A0AA36G5V8"/>
<dbReference type="Proteomes" id="UP001177023">
    <property type="component" value="Unassembled WGS sequence"/>
</dbReference>
<feature type="compositionally biased region" description="Basic and acidic residues" evidence="1">
    <location>
        <begin position="203"/>
        <end position="222"/>
    </location>
</feature>
<protein>
    <submittedName>
        <fullName evidence="2">Uncharacterized protein</fullName>
    </submittedName>
</protein>
<keyword evidence="3" id="KW-1185">Reference proteome</keyword>
<sequence>MDALPSNISQTNDDSDKAIPSNLPSPQVEPPTQHPTSQHGEHSEFSEGLRVPTVETTNSKVGDASGTGSNAEENVSTTKDVADAAGVAAEHIAPASVKEDGDQASLDVQTPSFNQDAIRSNVKDILPSDDNASAAATNTEGFFVNDGSAIQPNEPFSSSNPVETSQEAKDKFPSDQEEETGVLIVDQTDIEKEDGSGDASTLPEKELEEGKAGDLSNAEHPR</sequence>
<feature type="compositionally biased region" description="Polar residues" evidence="1">
    <location>
        <begin position="1"/>
        <end position="12"/>
    </location>
</feature>
<organism evidence="2 3">
    <name type="scientific">Mesorhabditis spiculigera</name>
    <dbReference type="NCBI Taxonomy" id="96644"/>
    <lineage>
        <taxon>Eukaryota</taxon>
        <taxon>Metazoa</taxon>
        <taxon>Ecdysozoa</taxon>
        <taxon>Nematoda</taxon>
        <taxon>Chromadorea</taxon>
        <taxon>Rhabditida</taxon>
        <taxon>Rhabditina</taxon>
        <taxon>Rhabditomorpha</taxon>
        <taxon>Rhabditoidea</taxon>
        <taxon>Rhabditidae</taxon>
        <taxon>Mesorhabditinae</taxon>
        <taxon>Mesorhabditis</taxon>
    </lineage>
</organism>